<name>A0A4P9W523_9FUNG</name>
<proteinExistence type="predicted"/>
<evidence type="ECO:0000256" key="1">
    <source>
        <dbReference type="SAM" id="MobiDB-lite"/>
    </source>
</evidence>
<dbReference type="AlphaFoldDB" id="A0A4P9W523"/>
<feature type="compositionally biased region" description="Basic and acidic residues" evidence="1">
    <location>
        <begin position="99"/>
        <end position="108"/>
    </location>
</feature>
<dbReference type="EMBL" id="KZ997500">
    <property type="protein sequence ID" value="RKO87334.1"/>
    <property type="molecule type" value="Genomic_DNA"/>
</dbReference>
<gene>
    <name evidence="2" type="ORF">BDK51DRAFT_39255</name>
</gene>
<evidence type="ECO:0000313" key="3">
    <source>
        <dbReference type="Proteomes" id="UP000269721"/>
    </source>
</evidence>
<evidence type="ECO:0000313" key="2">
    <source>
        <dbReference type="EMBL" id="RKO87334.1"/>
    </source>
</evidence>
<organism evidence="2 3">
    <name type="scientific">Blyttiomyces helicus</name>
    <dbReference type="NCBI Taxonomy" id="388810"/>
    <lineage>
        <taxon>Eukaryota</taxon>
        <taxon>Fungi</taxon>
        <taxon>Fungi incertae sedis</taxon>
        <taxon>Chytridiomycota</taxon>
        <taxon>Chytridiomycota incertae sedis</taxon>
        <taxon>Chytridiomycetes</taxon>
        <taxon>Chytridiomycetes incertae sedis</taxon>
        <taxon>Blyttiomyces</taxon>
    </lineage>
</organism>
<accession>A0A4P9W523</accession>
<feature type="region of interest" description="Disordered" evidence="1">
    <location>
        <begin position="41"/>
        <end position="114"/>
    </location>
</feature>
<reference evidence="3" key="1">
    <citation type="journal article" date="2018" name="Nat. Microbiol.">
        <title>Leveraging single-cell genomics to expand the fungal tree of life.</title>
        <authorList>
            <person name="Ahrendt S.R."/>
            <person name="Quandt C.A."/>
            <person name="Ciobanu D."/>
            <person name="Clum A."/>
            <person name="Salamov A."/>
            <person name="Andreopoulos B."/>
            <person name="Cheng J.F."/>
            <person name="Woyke T."/>
            <person name="Pelin A."/>
            <person name="Henrissat B."/>
            <person name="Reynolds N.K."/>
            <person name="Benny G.L."/>
            <person name="Smith M.E."/>
            <person name="James T.Y."/>
            <person name="Grigoriev I.V."/>
        </authorList>
    </citation>
    <scope>NUCLEOTIDE SEQUENCE [LARGE SCALE GENOMIC DNA]</scope>
</reference>
<dbReference type="Proteomes" id="UP000269721">
    <property type="component" value="Unassembled WGS sequence"/>
</dbReference>
<protein>
    <submittedName>
        <fullName evidence="2">Uncharacterized protein</fullName>
    </submittedName>
</protein>
<sequence length="221" mass="24708">MSRRNETSVATEHFLSRHLFSLRVETFLSSPLLCRRHGCRKGPVDRLLQGPERRSAKQTAGEDLDNVTPSRASQGKRPALRLLQQQAHNPSPGAAAEGTDSKVGRTDGDGNEFSEEVKRCSYSWSVSRERGSSAFGIAKAPRTRFTGARSAVVHLAARPERVVILFLQRPQWQQPSPLPFRNPCGWAKRGIKDDESFILQTYRGFVLHACLRGTPLVAEYR</sequence>
<keyword evidence="3" id="KW-1185">Reference proteome</keyword>